<feature type="transmembrane region" description="Helical" evidence="1">
    <location>
        <begin position="6"/>
        <end position="27"/>
    </location>
</feature>
<comment type="caution">
    <text evidence="2">The sequence shown here is derived from an EMBL/GenBank/DDBJ whole genome shotgun (WGS) entry which is preliminary data.</text>
</comment>
<keyword evidence="1" id="KW-1133">Transmembrane helix</keyword>
<dbReference type="EMBL" id="MAJD01000002">
    <property type="protein sequence ID" value="OBX34453.1"/>
    <property type="molecule type" value="Genomic_DNA"/>
</dbReference>
<evidence type="ECO:0000313" key="2">
    <source>
        <dbReference type="EMBL" id="OBX34453.1"/>
    </source>
</evidence>
<proteinExistence type="predicted"/>
<evidence type="ECO:0000313" key="3">
    <source>
        <dbReference type="Proteomes" id="UP000092504"/>
    </source>
</evidence>
<reference evidence="2 3" key="1">
    <citation type="submission" date="2016-06" db="EMBL/GenBank/DDBJ databases">
        <title>Genome sequence of halotolerant plant growth promoting strain of Halomonas elongata HEK1 isolated from salterns of Rann of Kutch, Gujarat, India.</title>
        <authorList>
            <person name="Gaba S."/>
            <person name="Singh R.N."/>
            <person name="Abrol S."/>
            <person name="Kaushik R."/>
            <person name="Saxena A.K."/>
        </authorList>
    </citation>
    <scope>NUCLEOTIDE SEQUENCE [LARGE SCALE GENOMIC DNA]</scope>
    <source>
        <strain evidence="2 3">HEK1</strain>
    </source>
</reference>
<keyword evidence="1" id="KW-0472">Membrane</keyword>
<accession>A0A1B8NWX0</accession>
<dbReference type="PATRIC" id="fig|2746.7.peg.3609"/>
<protein>
    <recommendedName>
        <fullName evidence="4">EamA family transporter</fullName>
    </recommendedName>
</protein>
<keyword evidence="1" id="KW-0812">Transmembrane</keyword>
<dbReference type="AlphaFoldDB" id="A0A1B8NWX0"/>
<name>A0A1B8NWX0_HALEL</name>
<evidence type="ECO:0008006" key="4">
    <source>
        <dbReference type="Google" id="ProtNLM"/>
    </source>
</evidence>
<dbReference type="Proteomes" id="UP000092504">
    <property type="component" value="Unassembled WGS sequence"/>
</dbReference>
<organism evidence="2 3">
    <name type="scientific">Halomonas elongata</name>
    <dbReference type="NCBI Taxonomy" id="2746"/>
    <lineage>
        <taxon>Bacteria</taxon>
        <taxon>Pseudomonadati</taxon>
        <taxon>Pseudomonadota</taxon>
        <taxon>Gammaproteobacteria</taxon>
        <taxon>Oceanospirillales</taxon>
        <taxon>Halomonadaceae</taxon>
        <taxon>Halomonas</taxon>
    </lineage>
</organism>
<evidence type="ECO:0000256" key="1">
    <source>
        <dbReference type="SAM" id="Phobius"/>
    </source>
</evidence>
<gene>
    <name evidence="2" type="ORF">A8U91_03506</name>
</gene>
<sequence length="34" mass="3621">MPLRDLSIGLGVIVIWALNIIVIKVGVADMPPCC</sequence>